<dbReference type="GO" id="GO:0003925">
    <property type="term" value="F:G protein activity"/>
    <property type="evidence" value="ECO:0007669"/>
    <property type="project" value="UniProtKB-EC"/>
</dbReference>
<dbReference type="InterPro" id="IPR001806">
    <property type="entry name" value="Small_GTPase"/>
</dbReference>
<dbReference type="InterPro" id="IPR005225">
    <property type="entry name" value="Small_GTP-bd"/>
</dbReference>
<dbReference type="GO" id="GO:0005886">
    <property type="term" value="C:plasma membrane"/>
    <property type="evidence" value="ECO:0007669"/>
    <property type="project" value="UniProtKB-SubCell"/>
</dbReference>
<dbReference type="PROSITE" id="PS51421">
    <property type="entry name" value="RAS"/>
    <property type="match status" value="1"/>
</dbReference>
<evidence type="ECO:0000256" key="1">
    <source>
        <dbReference type="ARBA" id="ARBA00004236"/>
    </source>
</evidence>
<protein>
    <recommendedName>
        <fullName evidence="2">small monomeric GTPase</fullName>
        <ecNumber evidence="2">3.6.5.2</ecNumber>
    </recommendedName>
</protein>
<comment type="caution">
    <text evidence="9">The sequence shown here is derived from an EMBL/GenBank/DDBJ whole genome shotgun (WGS) entry which is preliminary data.</text>
</comment>
<keyword evidence="3" id="KW-1003">Cell membrane</keyword>
<dbReference type="PRINTS" id="PR00449">
    <property type="entry name" value="RASTRNSFRMNG"/>
</dbReference>
<comment type="subcellular location">
    <subcellularLocation>
        <location evidence="1">Cell membrane</location>
    </subcellularLocation>
</comment>
<dbReference type="EC" id="3.6.5.2" evidence="2"/>
<evidence type="ECO:0000256" key="7">
    <source>
        <dbReference type="ARBA" id="ARBA00023136"/>
    </source>
</evidence>
<dbReference type="NCBIfam" id="TIGR00231">
    <property type="entry name" value="small_GTP"/>
    <property type="match status" value="1"/>
</dbReference>
<evidence type="ECO:0000256" key="5">
    <source>
        <dbReference type="ARBA" id="ARBA00022801"/>
    </source>
</evidence>
<evidence type="ECO:0000256" key="6">
    <source>
        <dbReference type="ARBA" id="ARBA00023134"/>
    </source>
</evidence>
<dbReference type="Proteomes" id="UP001149090">
    <property type="component" value="Unassembled WGS sequence"/>
</dbReference>
<dbReference type="Gene3D" id="3.40.50.300">
    <property type="entry name" value="P-loop containing nucleotide triphosphate hydrolases"/>
    <property type="match status" value="1"/>
</dbReference>
<dbReference type="OrthoDB" id="5976022at2759"/>
<dbReference type="Pfam" id="PF00071">
    <property type="entry name" value="Ras"/>
    <property type="match status" value="1"/>
</dbReference>
<keyword evidence="6" id="KW-0342">GTP-binding</keyword>
<keyword evidence="5" id="KW-0378">Hydrolase</keyword>
<dbReference type="GO" id="GO:0007165">
    <property type="term" value="P:signal transduction"/>
    <property type="evidence" value="ECO:0007669"/>
    <property type="project" value="InterPro"/>
</dbReference>
<dbReference type="AlphaFoldDB" id="A0A9Q0LRE3"/>
<dbReference type="OMA" id="FRRKQRH"/>
<evidence type="ECO:0000256" key="3">
    <source>
        <dbReference type="ARBA" id="ARBA00022475"/>
    </source>
</evidence>
<dbReference type="PROSITE" id="PS51420">
    <property type="entry name" value="RHO"/>
    <property type="match status" value="1"/>
</dbReference>
<evidence type="ECO:0000256" key="4">
    <source>
        <dbReference type="ARBA" id="ARBA00022741"/>
    </source>
</evidence>
<dbReference type="SMART" id="SM00174">
    <property type="entry name" value="RHO"/>
    <property type="match status" value="1"/>
</dbReference>
<evidence type="ECO:0000256" key="2">
    <source>
        <dbReference type="ARBA" id="ARBA00011984"/>
    </source>
</evidence>
<proteinExistence type="predicted"/>
<feature type="compositionally biased region" description="Basic residues" evidence="8">
    <location>
        <begin position="203"/>
        <end position="212"/>
    </location>
</feature>
<dbReference type="InterPro" id="IPR020849">
    <property type="entry name" value="Small_GTPase_Ras-type"/>
</dbReference>
<evidence type="ECO:0000256" key="8">
    <source>
        <dbReference type="SAM" id="MobiDB-lite"/>
    </source>
</evidence>
<dbReference type="FunFam" id="3.40.50.300:FF:000343">
    <property type="entry name" value="Ras family gtpase"/>
    <property type="match status" value="1"/>
</dbReference>
<evidence type="ECO:0000313" key="10">
    <source>
        <dbReference type="Proteomes" id="UP001149090"/>
    </source>
</evidence>
<dbReference type="SMART" id="SM00176">
    <property type="entry name" value="RAN"/>
    <property type="match status" value="1"/>
</dbReference>
<dbReference type="SMART" id="SM00173">
    <property type="entry name" value="RAS"/>
    <property type="match status" value="1"/>
</dbReference>
<name>A0A9Q0LRE3_ANAIG</name>
<keyword evidence="7" id="KW-0472">Membrane</keyword>
<gene>
    <name evidence="9" type="ORF">M0811_00610</name>
</gene>
<organism evidence="9 10">
    <name type="scientific">Anaeramoeba ignava</name>
    <name type="common">Anaerobic marine amoeba</name>
    <dbReference type="NCBI Taxonomy" id="1746090"/>
    <lineage>
        <taxon>Eukaryota</taxon>
        <taxon>Metamonada</taxon>
        <taxon>Anaeramoebidae</taxon>
        <taxon>Anaeramoeba</taxon>
    </lineage>
</organism>
<dbReference type="EMBL" id="JAPDFW010000059">
    <property type="protein sequence ID" value="KAJ5077290.1"/>
    <property type="molecule type" value="Genomic_DNA"/>
</dbReference>
<evidence type="ECO:0000313" key="9">
    <source>
        <dbReference type="EMBL" id="KAJ5077290.1"/>
    </source>
</evidence>
<dbReference type="CDD" id="cd00876">
    <property type="entry name" value="Ras"/>
    <property type="match status" value="1"/>
</dbReference>
<dbReference type="GO" id="GO:0005525">
    <property type="term" value="F:GTP binding"/>
    <property type="evidence" value="ECO:0007669"/>
    <property type="project" value="UniProtKB-KW"/>
</dbReference>
<keyword evidence="4" id="KW-0547">Nucleotide-binding</keyword>
<dbReference type="PROSITE" id="PS51419">
    <property type="entry name" value="RAB"/>
    <property type="match status" value="1"/>
</dbReference>
<sequence length="212" mass="23801">MNRLKIAVVGSGGVGKSALTVQFIRGEFIEEYDPTFEDSYRKEAEIDGETCLLDILDTAGQEDITSMRDSYMRTAQGFLLVFAVNSRPSFEHISPIRDQINRAKDAENVPLVIAANKVDLEIERVVKNDEIQSLANDLGVAFFETSAKTRLNVDEAFFEVTRRITKKSRKSSTHSNQSTQNLPFSRSPKSKKNIDSNNPLNSSKKKHKCILI</sequence>
<keyword evidence="10" id="KW-1185">Reference proteome</keyword>
<dbReference type="InterPro" id="IPR027417">
    <property type="entry name" value="P-loop_NTPase"/>
</dbReference>
<reference evidence="9" key="1">
    <citation type="submission" date="2022-10" db="EMBL/GenBank/DDBJ databases">
        <title>Novel sulphate-reducing endosymbionts in the free-living metamonad Anaeramoeba.</title>
        <authorList>
            <person name="Jerlstrom-Hultqvist J."/>
            <person name="Cepicka I."/>
            <person name="Gallot-Lavallee L."/>
            <person name="Salas-Leiva D."/>
            <person name="Curtis B.A."/>
            <person name="Zahonova K."/>
            <person name="Pipaliya S."/>
            <person name="Dacks J."/>
            <person name="Roger A.J."/>
        </authorList>
    </citation>
    <scope>NUCLEOTIDE SEQUENCE</scope>
    <source>
        <strain evidence="9">BMAN</strain>
    </source>
</reference>
<dbReference type="SUPFAM" id="SSF52540">
    <property type="entry name" value="P-loop containing nucleoside triphosphate hydrolases"/>
    <property type="match status" value="1"/>
</dbReference>
<feature type="compositionally biased region" description="Polar residues" evidence="8">
    <location>
        <begin position="173"/>
        <end position="184"/>
    </location>
</feature>
<feature type="region of interest" description="Disordered" evidence="8">
    <location>
        <begin position="165"/>
        <end position="212"/>
    </location>
</feature>
<accession>A0A9Q0LRE3</accession>
<dbReference type="SMART" id="SM00175">
    <property type="entry name" value="RAB"/>
    <property type="match status" value="1"/>
</dbReference>
<dbReference type="PANTHER" id="PTHR24070">
    <property type="entry name" value="RAS, DI-RAS, AND RHEB FAMILY MEMBERS OF SMALL GTPASE SUPERFAMILY"/>
    <property type="match status" value="1"/>
</dbReference>